<evidence type="ECO:0000313" key="2">
    <source>
        <dbReference type="EMBL" id="KAK7843642.1"/>
    </source>
</evidence>
<gene>
    <name evidence="2" type="ORF">CFP56_012074</name>
</gene>
<dbReference type="PANTHER" id="PTHR47074">
    <property type="entry name" value="BNAC02G40300D PROTEIN"/>
    <property type="match status" value="1"/>
</dbReference>
<dbReference type="Pfam" id="PF13456">
    <property type="entry name" value="RVT_3"/>
    <property type="match status" value="1"/>
</dbReference>
<dbReference type="AlphaFoldDB" id="A0AAW0KXS4"/>
<dbReference type="Proteomes" id="UP000237347">
    <property type="component" value="Unassembled WGS sequence"/>
</dbReference>
<sequence>MVLEFFEINQKPTQQVIRLVPTFWHPQQEDMYKANFVAAIFDGFGMASLGVVVKDYTGHIIAALSQKIRSPHFVEEMVEALACNRALVFVQELSLSQVVFEGDSLQIVQAVNSQGACLTLCGHVINEI</sequence>
<proteinExistence type="predicted"/>
<dbReference type="EMBL" id="PKMF04000199">
    <property type="protein sequence ID" value="KAK7843642.1"/>
    <property type="molecule type" value="Genomic_DNA"/>
</dbReference>
<accession>A0AAW0KXS4</accession>
<organism evidence="2 3">
    <name type="scientific">Quercus suber</name>
    <name type="common">Cork oak</name>
    <dbReference type="NCBI Taxonomy" id="58331"/>
    <lineage>
        <taxon>Eukaryota</taxon>
        <taxon>Viridiplantae</taxon>
        <taxon>Streptophyta</taxon>
        <taxon>Embryophyta</taxon>
        <taxon>Tracheophyta</taxon>
        <taxon>Spermatophyta</taxon>
        <taxon>Magnoliopsida</taxon>
        <taxon>eudicotyledons</taxon>
        <taxon>Gunneridae</taxon>
        <taxon>Pentapetalae</taxon>
        <taxon>rosids</taxon>
        <taxon>fabids</taxon>
        <taxon>Fagales</taxon>
        <taxon>Fagaceae</taxon>
        <taxon>Quercus</taxon>
    </lineage>
</organism>
<evidence type="ECO:0000313" key="3">
    <source>
        <dbReference type="Proteomes" id="UP000237347"/>
    </source>
</evidence>
<keyword evidence="3" id="KW-1185">Reference proteome</keyword>
<dbReference type="CDD" id="cd06222">
    <property type="entry name" value="RNase_H_like"/>
    <property type="match status" value="1"/>
</dbReference>
<dbReference type="PANTHER" id="PTHR47074:SF48">
    <property type="entry name" value="POLYNUCLEOTIDYL TRANSFERASE, RIBONUCLEASE H-LIKE SUPERFAMILY PROTEIN"/>
    <property type="match status" value="1"/>
</dbReference>
<name>A0AAW0KXS4_QUESU</name>
<reference evidence="2 3" key="1">
    <citation type="journal article" date="2018" name="Sci. Data">
        <title>The draft genome sequence of cork oak.</title>
        <authorList>
            <person name="Ramos A.M."/>
            <person name="Usie A."/>
            <person name="Barbosa P."/>
            <person name="Barros P.M."/>
            <person name="Capote T."/>
            <person name="Chaves I."/>
            <person name="Simoes F."/>
            <person name="Abreu I."/>
            <person name="Carrasquinho I."/>
            <person name="Faro C."/>
            <person name="Guimaraes J.B."/>
            <person name="Mendonca D."/>
            <person name="Nobrega F."/>
            <person name="Rodrigues L."/>
            <person name="Saibo N.J.M."/>
            <person name="Varela M.C."/>
            <person name="Egas C."/>
            <person name="Matos J."/>
            <person name="Miguel C.M."/>
            <person name="Oliveira M.M."/>
            <person name="Ricardo C.P."/>
            <person name="Goncalves S."/>
        </authorList>
    </citation>
    <scope>NUCLEOTIDE SEQUENCE [LARGE SCALE GENOMIC DNA]</scope>
    <source>
        <strain evidence="3">cv. HL8</strain>
    </source>
</reference>
<feature type="domain" description="RNase H type-1" evidence="1">
    <location>
        <begin position="45"/>
        <end position="117"/>
    </location>
</feature>
<dbReference type="InterPro" id="IPR052929">
    <property type="entry name" value="RNase_H-like_EbsB-rel"/>
</dbReference>
<comment type="caution">
    <text evidence="2">The sequence shown here is derived from an EMBL/GenBank/DDBJ whole genome shotgun (WGS) entry which is preliminary data.</text>
</comment>
<dbReference type="GO" id="GO:0004523">
    <property type="term" value="F:RNA-DNA hybrid ribonuclease activity"/>
    <property type="evidence" value="ECO:0007669"/>
    <property type="project" value="InterPro"/>
</dbReference>
<dbReference type="InterPro" id="IPR044730">
    <property type="entry name" value="RNase_H-like_dom_plant"/>
</dbReference>
<dbReference type="InterPro" id="IPR002156">
    <property type="entry name" value="RNaseH_domain"/>
</dbReference>
<evidence type="ECO:0000259" key="1">
    <source>
        <dbReference type="Pfam" id="PF13456"/>
    </source>
</evidence>
<protein>
    <recommendedName>
        <fullName evidence="1">RNase H type-1 domain-containing protein</fullName>
    </recommendedName>
</protein>
<dbReference type="GO" id="GO:0003676">
    <property type="term" value="F:nucleic acid binding"/>
    <property type="evidence" value="ECO:0007669"/>
    <property type="project" value="InterPro"/>
</dbReference>